<reference evidence="2 3" key="1">
    <citation type="journal article" date="2012" name="Appl. Environ. Microbiol.">
        <title>Genome Sequence of Thermotolerant Bacillus methanolicus: Features and Regulation Related to Methylotrophy and Production of L-Lysine and L-Glutamate from Methanol.</title>
        <authorList>
            <person name="Heggeset T.M."/>
            <person name="Krog A."/>
            <person name="Balzer S."/>
            <person name="Wentzel A."/>
            <person name="Ellingsen T.E."/>
            <person name="Brautaset T."/>
        </authorList>
    </citation>
    <scope>NUCLEOTIDE SEQUENCE [LARGE SCALE GENOMIC DNA]</scope>
    <source>
        <strain evidence="2 3">PB1</strain>
    </source>
</reference>
<evidence type="ECO:0000313" key="3">
    <source>
        <dbReference type="Proteomes" id="UP000010523"/>
    </source>
</evidence>
<proteinExistence type="predicted"/>
<evidence type="ECO:0000259" key="1">
    <source>
        <dbReference type="Pfam" id="PF21747"/>
    </source>
</evidence>
<dbReference type="PATRIC" id="fig|997296.3.peg.2923"/>
<dbReference type="STRING" id="997296.PB1_13844"/>
<dbReference type="Pfam" id="PF21747">
    <property type="entry name" value="YpoC"/>
    <property type="match status" value="1"/>
</dbReference>
<dbReference type="EMBL" id="AFEU01000003">
    <property type="protein sequence ID" value="EIJ78645.1"/>
    <property type="molecule type" value="Genomic_DNA"/>
</dbReference>
<sequence length="172" mass="20344">MNSIEKEIKIPSELKSPFFFPIEKVMWKGEYANQLNPEIPFVYEAAYFSGIDAIKPWDDAEQYVPVIFNEWKKVKQNLFEFYEKRDSRGAEQHMKKGVGLFLEAVYWSNHVPVKLNGMSFEKLKVKPINADERLLFIMNRPGLYHSFKQLSELMAEQEKQFVKHMAFKKVRA</sequence>
<dbReference type="RefSeq" id="WP_004437291.1">
    <property type="nucleotide sequence ID" value="NZ_AFEU01000003.1"/>
</dbReference>
<gene>
    <name evidence="2" type="ORF">PB1_13844</name>
</gene>
<dbReference type="OrthoDB" id="2360594at2"/>
<comment type="caution">
    <text evidence="2">The sequence shown here is derived from an EMBL/GenBank/DDBJ whole genome shotgun (WGS) entry which is preliminary data.</text>
</comment>
<keyword evidence="3" id="KW-1185">Reference proteome</keyword>
<name>I3DWM4_BACMT</name>
<dbReference type="InterPro" id="IPR048427">
    <property type="entry name" value="YpoC"/>
</dbReference>
<evidence type="ECO:0000313" key="2">
    <source>
        <dbReference type="EMBL" id="EIJ78645.1"/>
    </source>
</evidence>
<organism evidence="2 3">
    <name type="scientific">Bacillus methanolicus PB1</name>
    <dbReference type="NCBI Taxonomy" id="997296"/>
    <lineage>
        <taxon>Bacteria</taxon>
        <taxon>Bacillati</taxon>
        <taxon>Bacillota</taxon>
        <taxon>Bacilli</taxon>
        <taxon>Bacillales</taxon>
        <taxon>Bacillaceae</taxon>
        <taxon>Bacillus</taxon>
    </lineage>
</organism>
<dbReference type="eggNOG" id="ENOG5033AMM">
    <property type="taxonomic scope" value="Bacteria"/>
</dbReference>
<accession>I3DWM4</accession>
<protein>
    <recommendedName>
        <fullName evidence="1">YpoC-like domain-containing protein</fullName>
    </recommendedName>
</protein>
<dbReference type="Proteomes" id="UP000010523">
    <property type="component" value="Unassembled WGS sequence"/>
</dbReference>
<feature type="domain" description="YpoC-like" evidence="1">
    <location>
        <begin position="61"/>
        <end position="169"/>
    </location>
</feature>
<dbReference type="AlphaFoldDB" id="I3DWM4"/>